<feature type="domain" description="Alpha-D-phosphohexomutase alpha/beta/alpha" evidence="9">
    <location>
        <begin position="265"/>
        <end position="373"/>
    </location>
</feature>
<dbReference type="Pfam" id="PF02878">
    <property type="entry name" value="PGM_PMM_I"/>
    <property type="match status" value="1"/>
</dbReference>
<dbReference type="EC" id="5.4.2.2" evidence="10"/>
<dbReference type="EMBL" id="CP104013">
    <property type="protein sequence ID" value="UYP47745.1"/>
    <property type="molecule type" value="Genomic_DNA"/>
</dbReference>
<keyword evidence="4" id="KW-0479">Metal-binding</keyword>
<keyword evidence="6 10" id="KW-0413">Isomerase</keyword>
<evidence type="ECO:0000259" key="8">
    <source>
        <dbReference type="Pfam" id="PF02879"/>
    </source>
</evidence>
<evidence type="ECO:0000256" key="4">
    <source>
        <dbReference type="ARBA" id="ARBA00022723"/>
    </source>
</evidence>
<evidence type="ECO:0000256" key="5">
    <source>
        <dbReference type="ARBA" id="ARBA00022842"/>
    </source>
</evidence>
<keyword evidence="11" id="KW-1185">Reference proteome</keyword>
<evidence type="ECO:0000256" key="1">
    <source>
        <dbReference type="ARBA" id="ARBA00001946"/>
    </source>
</evidence>
<feature type="domain" description="Alpha-D-phosphohexomutase alpha/beta/alpha" evidence="8">
    <location>
        <begin position="160"/>
        <end position="258"/>
    </location>
</feature>
<keyword evidence="3" id="KW-0597">Phosphoprotein</keyword>
<proteinExistence type="inferred from homology"/>
<dbReference type="GO" id="GO:0004614">
    <property type="term" value="F:phosphoglucomutase activity"/>
    <property type="evidence" value="ECO:0007669"/>
    <property type="project" value="UniProtKB-EC"/>
</dbReference>
<evidence type="ECO:0000259" key="7">
    <source>
        <dbReference type="Pfam" id="PF02878"/>
    </source>
</evidence>
<evidence type="ECO:0000259" key="9">
    <source>
        <dbReference type="Pfam" id="PF02880"/>
    </source>
</evidence>
<comment type="similarity">
    <text evidence="2">Belongs to the phosphohexose mutase family.</text>
</comment>
<evidence type="ECO:0000313" key="10">
    <source>
        <dbReference type="EMBL" id="UYP47745.1"/>
    </source>
</evidence>
<reference evidence="10" key="1">
    <citation type="submission" date="2022-09" db="EMBL/GenBank/DDBJ databases">
        <title>Actin cytoskeleton and complex cell architecture in an #Asgard archaeon.</title>
        <authorList>
            <person name="Ponce Toledo R.I."/>
            <person name="Schleper C."/>
            <person name="Rodrigues Oliveira T."/>
            <person name="Wollweber F."/>
            <person name="Xu J."/>
            <person name="Rittmann S."/>
            <person name="Klingl A."/>
            <person name="Pilhofer M."/>
        </authorList>
    </citation>
    <scope>NUCLEOTIDE SEQUENCE</scope>
    <source>
        <strain evidence="10">B-35</strain>
    </source>
</reference>
<evidence type="ECO:0000256" key="3">
    <source>
        <dbReference type="ARBA" id="ARBA00022553"/>
    </source>
</evidence>
<protein>
    <submittedName>
        <fullName evidence="10">Phosphoglucomutase/phosphomannomutase</fullName>
        <ecNumber evidence="10">5.4.2.2</ecNumber>
    </submittedName>
</protein>
<dbReference type="SUPFAM" id="SSF53738">
    <property type="entry name" value="Phosphoglucomutase, first 3 domains"/>
    <property type="match status" value="3"/>
</dbReference>
<comment type="cofactor">
    <cofactor evidence="1">
        <name>Mg(2+)</name>
        <dbReference type="ChEBI" id="CHEBI:18420"/>
    </cofactor>
</comment>
<dbReference type="InterPro" id="IPR005844">
    <property type="entry name" value="A-D-PHexomutase_a/b/a-I"/>
</dbReference>
<evidence type="ECO:0000313" key="11">
    <source>
        <dbReference type="Proteomes" id="UP001208689"/>
    </source>
</evidence>
<accession>A0ABY6HW59</accession>
<dbReference type="Proteomes" id="UP001208689">
    <property type="component" value="Chromosome"/>
</dbReference>
<name>A0ABY6HW59_9ARCH</name>
<evidence type="ECO:0000256" key="6">
    <source>
        <dbReference type="ARBA" id="ARBA00023235"/>
    </source>
</evidence>
<dbReference type="PANTHER" id="PTHR43771:SF1">
    <property type="entry name" value="PHOSPHOMANNOMUTASE"/>
    <property type="match status" value="1"/>
</dbReference>
<dbReference type="Pfam" id="PF02880">
    <property type="entry name" value="PGM_PMM_III"/>
    <property type="match status" value="1"/>
</dbReference>
<organism evidence="10 11">
    <name type="scientific">Candidatus Lokiarchaeum ossiferum</name>
    <dbReference type="NCBI Taxonomy" id="2951803"/>
    <lineage>
        <taxon>Archaea</taxon>
        <taxon>Promethearchaeati</taxon>
        <taxon>Promethearchaeota</taxon>
        <taxon>Promethearchaeia</taxon>
        <taxon>Promethearchaeales</taxon>
        <taxon>Promethearchaeaceae</taxon>
        <taxon>Candidatus Lokiarchaeum</taxon>
    </lineage>
</organism>
<dbReference type="Pfam" id="PF02879">
    <property type="entry name" value="PGM_PMM_II"/>
    <property type="match status" value="1"/>
</dbReference>
<evidence type="ECO:0000256" key="2">
    <source>
        <dbReference type="ARBA" id="ARBA00010231"/>
    </source>
</evidence>
<dbReference type="InterPro" id="IPR005846">
    <property type="entry name" value="A-D-PHexomutase_a/b/a-III"/>
</dbReference>
<dbReference type="PANTHER" id="PTHR43771">
    <property type="entry name" value="PHOSPHOMANNOMUTASE"/>
    <property type="match status" value="1"/>
</dbReference>
<feature type="domain" description="Alpha-D-phosphohexomutase alpha/beta/alpha" evidence="7">
    <location>
        <begin position="19"/>
        <end position="138"/>
    </location>
</feature>
<sequence>MTEILDLSEIMERGRIQATGNEVLTPEAAAKIGAALGSYLGPKGILVVAREYSNNNRMLKRAFIGGVMSAGIDILNLHSAPAPVLQFCIRRFGASAGVYFSSVSSGKLQNQIRFYDSSGIEFNRASIDSVNEYFKNNKIYRAKPLEVGAISDIPHTQDIYKKALPQFVNRKLMKQKNLHIVVDCSYGPGAIVIPSILTDLKNDVIAINAYQNDQKATEMFPNLRSIKDVINIVKAINADLGVVLDTDGSRALYIDETGRILSYEELMMFFLKYEEKISKLKGSPIIATESSSKILDQFAIENCGFTMIKTQNFPGEISRGLREERAAFGGADTMKYYFPQYGPFSDATFTTLKIIEILARENLPLSALIRAFPRTIHAYKTVPLTEEKLNRFKEQLRKLLRTTEIEGMDYQDIMIGTKIVLKEKGWVTITPSVHANAIELEAEGNDPEKSEDLIRYAEDLIQPIL</sequence>
<dbReference type="InterPro" id="IPR016055">
    <property type="entry name" value="A-D-PHexomutase_a/b/a-I/II/III"/>
</dbReference>
<dbReference type="InterPro" id="IPR005845">
    <property type="entry name" value="A-D-PHexomutase_a/b/a-II"/>
</dbReference>
<keyword evidence="5" id="KW-0460">Magnesium</keyword>
<gene>
    <name evidence="10" type="ORF">NEF87_004030</name>
</gene>
<dbReference type="Gene3D" id="3.40.120.10">
    <property type="entry name" value="Alpha-D-Glucose-1,6-Bisphosphate, subunit A, domain 3"/>
    <property type="match status" value="3"/>
</dbReference>